<dbReference type="OrthoDB" id="5877900at2759"/>
<feature type="signal peptide" evidence="2">
    <location>
        <begin position="1"/>
        <end position="19"/>
    </location>
</feature>
<dbReference type="HOGENOM" id="CLU_552343_0_0_1"/>
<evidence type="ECO:0000256" key="2">
    <source>
        <dbReference type="SAM" id="SignalP"/>
    </source>
</evidence>
<dbReference type="STRING" id="31234.E3MDL8"/>
<feature type="region of interest" description="Disordered" evidence="1">
    <location>
        <begin position="104"/>
        <end position="219"/>
    </location>
</feature>
<feature type="compositionally biased region" description="Pro residues" evidence="1">
    <location>
        <begin position="193"/>
        <end position="207"/>
    </location>
</feature>
<name>E3MDL8_CAERE</name>
<proteinExistence type="predicted"/>
<feature type="compositionally biased region" description="Low complexity" evidence="1">
    <location>
        <begin position="247"/>
        <end position="291"/>
    </location>
</feature>
<dbReference type="eggNOG" id="ENOG502SGD7">
    <property type="taxonomic scope" value="Eukaryota"/>
</dbReference>
<feature type="compositionally biased region" description="Low complexity" evidence="1">
    <location>
        <begin position="182"/>
        <end position="192"/>
    </location>
</feature>
<protein>
    <submittedName>
        <fullName evidence="3">Uncharacterized protein</fullName>
    </submittedName>
</protein>
<reference evidence="3" key="1">
    <citation type="submission" date="2007-07" db="EMBL/GenBank/DDBJ databases">
        <title>PCAP assembly of the Caenorhabditis remanei genome.</title>
        <authorList>
            <consortium name="The Caenorhabditis remanei Sequencing Consortium"/>
            <person name="Wilson R.K."/>
        </authorList>
    </citation>
    <scope>NUCLEOTIDE SEQUENCE [LARGE SCALE GENOMIC DNA]</scope>
    <source>
        <strain evidence="3">PB4641</strain>
    </source>
</reference>
<evidence type="ECO:0000256" key="1">
    <source>
        <dbReference type="SAM" id="MobiDB-lite"/>
    </source>
</evidence>
<sequence length="487" mass="50601">MLLLQPTLLLPVLIGCSLASFISPHYVSSYNGYYPVGPITDPEGSGTGSNDGTGANGGYAISPPPGTIFKVYRITPQGKVLVTNCNVCRLCCTGRNISVEIETIPNIPGNQNPGISGTPDAPRLPKLPVPQNPNPAGSDNQWSYPLPPQEGYRTAPYSPAPYQPGQQTSTPGTIPSPAGPGSNPQAPDSQSPSPAPVGPSPTDPIPSNPDTVPTPQFPQYPNYPYYPVAPGQYVTPPPPVTNPPCVPVITTTTTSTTTQAPTTTTTTTTPVPCTYTPPTITTPTPTVSTATSPPPSYVTPPTPGYPTVPSSTVPPVDSYLIPESTPAIETTTPGTEGPGGNGACCTIDLRSLQAIVSCGISVGAKGSAGQGCCTQSCSPGSIRQRPIQINPQFFSRYFQQLQSTRITCEQAVTIGLIKYTDIEGFCNQYVPWPTNPTGPPSGGETTVPPVWPTGEPGNYVIPPTQGSANLSVITSIVTIVIATVLCF</sequence>
<keyword evidence="2" id="KW-0732">Signal</keyword>
<evidence type="ECO:0000313" key="3">
    <source>
        <dbReference type="EMBL" id="EFO99220.1"/>
    </source>
</evidence>
<dbReference type="FunCoup" id="E3MDL8">
    <property type="interactions" value="1764"/>
</dbReference>
<feature type="compositionally biased region" description="Pro residues" evidence="1">
    <location>
        <begin position="292"/>
        <end position="306"/>
    </location>
</feature>
<dbReference type="OMA" id="VCRLCCI"/>
<accession>E3MDL8</accession>
<feature type="compositionally biased region" description="Polar residues" evidence="1">
    <location>
        <begin position="134"/>
        <end position="143"/>
    </location>
</feature>
<keyword evidence="4" id="KW-1185">Reference proteome</keyword>
<feature type="chain" id="PRO_5015089673" evidence="2">
    <location>
        <begin position="20"/>
        <end position="487"/>
    </location>
</feature>
<dbReference type="AlphaFoldDB" id="E3MDL8"/>
<dbReference type="Proteomes" id="UP000008281">
    <property type="component" value="Unassembled WGS sequence"/>
</dbReference>
<organism evidence="4">
    <name type="scientific">Caenorhabditis remanei</name>
    <name type="common">Caenorhabditis vulgaris</name>
    <dbReference type="NCBI Taxonomy" id="31234"/>
    <lineage>
        <taxon>Eukaryota</taxon>
        <taxon>Metazoa</taxon>
        <taxon>Ecdysozoa</taxon>
        <taxon>Nematoda</taxon>
        <taxon>Chromadorea</taxon>
        <taxon>Rhabditida</taxon>
        <taxon>Rhabditina</taxon>
        <taxon>Rhabditomorpha</taxon>
        <taxon>Rhabditoidea</taxon>
        <taxon>Rhabditidae</taxon>
        <taxon>Peloderinae</taxon>
        <taxon>Caenorhabditis</taxon>
    </lineage>
</organism>
<dbReference type="EMBL" id="DS268437">
    <property type="protein sequence ID" value="EFO99220.1"/>
    <property type="molecule type" value="Genomic_DNA"/>
</dbReference>
<evidence type="ECO:0000313" key="4">
    <source>
        <dbReference type="Proteomes" id="UP000008281"/>
    </source>
</evidence>
<gene>
    <name evidence="3" type="ORF">CRE_17929</name>
</gene>
<feature type="region of interest" description="Disordered" evidence="1">
    <location>
        <begin position="245"/>
        <end position="313"/>
    </location>
</feature>
<feature type="compositionally biased region" description="Polar residues" evidence="1">
    <location>
        <begin position="164"/>
        <end position="173"/>
    </location>
</feature>